<dbReference type="Proteomes" id="UP000326951">
    <property type="component" value="Chromosome"/>
</dbReference>
<feature type="domain" description="Type III restriction enzyme C-terminal endonuclease" evidence="1">
    <location>
        <begin position="2"/>
        <end position="50"/>
    </location>
</feature>
<dbReference type="InterPro" id="IPR045572">
    <property type="entry name" value="RE_endonuc_C"/>
</dbReference>
<evidence type="ECO:0000313" key="2">
    <source>
        <dbReference type="EMBL" id="BBN99610.1"/>
    </source>
</evidence>
<evidence type="ECO:0000313" key="3">
    <source>
        <dbReference type="Proteomes" id="UP000326951"/>
    </source>
</evidence>
<accession>A0A5K7X4I5</accession>
<gene>
    <name evidence="2" type="ORF">St703_23150</name>
</gene>
<sequence>MENGNENFYFIAETKGNILSESLRPTEQGKIRCGKKHFAALDTGVRLKETTSLKELYN</sequence>
<name>A0A5K7X4I5_9BACL</name>
<dbReference type="Pfam" id="PF19778">
    <property type="entry name" value="RE_endonuc"/>
    <property type="match status" value="1"/>
</dbReference>
<dbReference type="AlphaFoldDB" id="A0A5K7X4I5"/>
<reference evidence="2 3" key="1">
    <citation type="submission" date="2019-09" db="EMBL/GenBank/DDBJ databases">
        <title>Complete genome sequence of Sporolactobacillus terrae 70-3.</title>
        <authorList>
            <person name="Tanaka N."/>
            <person name="Shiwa Y."/>
            <person name="Fujita N."/>
            <person name="Tanasupawat S."/>
        </authorList>
    </citation>
    <scope>NUCLEOTIDE SEQUENCE [LARGE SCALE GENOMIC DNA]</scope>
    <source>
        <strain evidence="2 3">70-3</strain>
    </source>
</reference>
<protein>
    <recommendedName>
        <fullName evidence="1">Type III restriction enzyme C-terminal endonuclease domain-containing protein</fullName>
    </recommendedName>
</protein>
<organism evidence="2 3">
    <name type="scientific">Sporolactobacillus terrae</name>
    <dbReference type="NCBI Taxonomy" id="269673"/>
    <lineage>
        <taxon>Bacteria</taxon>
        <taxon>Bacillati</taxon>
        <taxon>Bacillota</taxon>
        <taxon>Bacilli</taxon>
        <taxon>Bacillales</taxon>
        <taxon>Sporolactobacillaceae</taxon>
        <taxon>Sporolactobacillus</taxon>
    </lineage>
</organism>
<dbReference type="EMBL" id="AP021853">
    <property type="protein sequence ID" value="BBN99610.1"/>
    <property type="molecule type" value="Genomic_DNA"/>
</dbReference>
<evidence type="ECO:0000259" key="1">
    <source>
        <dbReference type="Pfam" id="PF19778"/>
    </source>
</evidence>
<dbReference type="GO" id="GO:0015668">
    <property type="term" value="F:type III site-specific deoxyribonuclease activity"/>
    <property type="evidence" value="ECO:0007669"/>
    <property type="project" value="InterPro"/>
</dbReference>
<proteinExistence type="predicted"/>